<keyword evidence="3" id="KW-1185">Reference proteome</keyword>
<feature type="transmembrane region" description="Helical" evidence="1">
    <location>
        <begin position="7"/>
        <end position="27"/>
    </location>
</feature>
<gene>
    <name evidence="2" type="ORF">DPMN_173153</name>
</gene>
<keyword evidence="1" id="KW-1133">Transmembrane helix</keyword>
<organism evidence="2 3">
    <name type="scientific">Dreissena polymorpha</name>
    <name type="common">Zebra mussel</name>
    <name type="synonym">Mytilus polymorpha</name>
    <dbReference type="NCBI Taxonomy" id="45954"/>
    <lineage>
        <taxon>Eukaryota</taxon>
        <taxon>Metazoa</taxon>
        <taxon>Spiralia</taxon>
        <taxon>Lophotrochozoa</taxon>
        <taxon>Mollusca</taxon>
        <taxon>Bivalvia</taxon>
        <taxon>Autobranchia</taxon>
        <taxon>Heteroconchia</taxon>
        <taxon>Euheterodonta</taxon>
        <taxon>Imparidentia</taxon>
        <taxon>Neoheterodontei</taxon>
        <taxon>Myida</taxon>
        <taxon>Dreissenoidea</taxon>
        <taxon>Dreissenidae</taxon>
        <taxon>Dreissena</taxon>
    </lineage>
</organism>
<reference evidence="2" key="2">
    <citation type="submission" date="2020-11" db="EMBL/GenBank/DDBJ databases">
        <authorList>
            <person name="McCartney M.A."/>
            <person name="Auch B."/>
            <person name="Kono T."/>
            <person name="Mallez S."/>
            <person name="Becker A."/>
            <person name="Gohl D.M."/>
            <person name="Silverstein K.A.T."/>
            <person name="Koren S."/>
            <person name="Bechman K.B."/>
            <person name="Herman A."/>
            <person name="Abrahante J.E."/>
            <person name="Garbe J."/>
        </authorList>
    </citation>
    <scope>NUCLEOTIDE SEQUENCE</scope>
    <source>
        <strain evidence="2">Duluth1</strain>
        <tissue evidence="2">Whole animal</tissue>
    </source>
</reference>
<reference evidence="2" key="1">
    <citation type="journal article" date="2019" name="bioRxiv">
        <title>The Genome of the Zebra Mussel, Dreissena polymorpha: A Resource for Invasive Species Research.</title>
        <authorList>
            <person name="McCartney M.A."/>
            <person name="Auch B."/>
            <person name="Kono T."/>
            <person name="Mallez S."/>
            <person name="Zhang Y."/>
            <person name="Obille A."/>
            <person name="Becker A."/>
            <person name="Abrahante J.E."/>
            <person name="Garbe J."/>
            <person name="Badalamenti J.P."/>
            <person name="Herman A."/>
            <person name="Mangelson H."/>
            <person name="Liachko I."/>
            <person name="Sullivan S."/>
            <person name="Sone E.D."/>
            <person name="Koren S."/>
            <person name="Silverstein K.A.T."/>
            <person name="Beckman K.B."/>
            <person name="Gohl D.M."/>
        </authorList>
    </citation>
    <scope>NUCLEOTIDE SEQUENCE</scope>
    <source>
        <strain evidence="2">Duluth1</strain>
        <tissue evidence="2">Whole animal</tissue>
    </source>
</reference>
<feature type="transmembrane region" description="Helical" evidence="1">
    <location>
        <begin position="33"/>
        <end position="50"/>
    </location>
</feature>
<comment type="caution">
    <text evidence="2">The sequence shown here is derived from an EMBL/GenBank/DDBJ whole genome shotgun (WGS) entry which is preliminary data.</text>
</comment>
<evidence type="ECO:0000313" key="3">
    <source>
        <dbReference type="Proteomes" id="UP000828390"/>
    </source>
</evidence>
<dbReference type="EMBL" id="JAIWYP010000009">
    <property type="protein sequence ID" value="KAH3771824.1"/>
    <property type="molecule type" value="Genomic_DNA"/>
</dbReference>
<dbReference type="Proteomes" id="UP000828390">
    <property type="component" value="Unassembled WGS sequence"/>
</dbReference>
<dbReference type="AlphaFoldDB" id="A0A9D4E447"/>
<accession>A0A9D4E447</accession>
<proteinExistence type="predicted"/>
<evidence type="ECO:0000313" key="2">
    <source>
        <dbReference type="EMBL" id="KAH3771824.1"/>
    </source>
</evidence>
<protein>
    <submittedName>
        <fullName evidence="2">Uncharacterized protein</fullName>
    </submittedName>
</protein>
<name>A0A9D4E447_DREPO</name>
<evidence type="ECO:0000256" key="1">
    <source>
        <dbReference type="SAM" id="Phobius"/>
    </source>
</evidence>
<keyword evidence="1" id="KW-0472">Membrane</keyword>
<sequence>MFIITILIINYNIVIINISSIIIKIVTPPTFQTVVRITVSYSMIFTLLITNT</sequence>
<keyword evidence="1" id="KW-0812">Transmembrane</keyword>